<organism evidence="2 3">
    <name type="scientific">Dunaliella salina</name>
    <name type="common">Green alga</name>
    <name type="synonym">Protococcus salinus</name>
    <dbReference type="NCBI Taxonomy" id="3046"/>
    <lineage>
        <taxon>Eukaryota</taxon>
        <taxon>Viridiplantae</taxon>
        <taxon>Chlorophyta</taxon>
        <taxon>core chlorophytes</taxon>
        <taxon>Chlorophyceae</taxon>
        <taxon>CS clade</taxon>
        <taxon>Chlamydomonadales</taxon>
        <taxon>Dunaliellaceae</taxon>
        <taxon>Dunaliella</taxon>
    </lineage>
</organism>
<protein>
    <recommendedName>
        <fullName evidence="4">Kelch repeat-containing protein</fullName>
    </recommendedName>
</protein>
<feature type="compositionally biased region" description="Basic and acidic residues" evidence="1">
    <location>
        <begin position="13"/>
        <end position="47"/>
    </location>
</feature>
<evidence type="ECO:0000313" key="2">
    <source>
        <dbReference type="EMBL" id="KAF5841296.1"/>
    </source>
</evidence>
<dbReference type="EMBL" id="MU069489">
    <property type="protein sequence ID" value="KAF5841296.1"/>
    <property type="molecule type" value="Genomic_DNA"/>
</dbReference>
<dbReference type="Gene3D" id="2.120.10.80">
    <property type="entry name" value="Kelch-type beta propeller"/>
    <property type="match status" value="2"/>
</dbReference>
<dbReference type="InterPro" id="IPR052588">
    <property type="entry name" value="Kelch_domain_protein"/>
</dbReference>
<dbReference type="Pfam" id="PF24681">
    <property type="entry name" value="Kelch_KLHDC2_KLHL20_DRC7"/>
    <property type="match status" value="2"/>
</dbReference>
<feature type="compositionally biased region" description="Basic residues" evidence="1">
    <location>
        <begin position="1"/>
        <end position="12"/>
    </location>
</feature>
<reference evidence="2" key="1">
    <citation type="submission" date="2017-08" db="EMBL/GenBank/DDBJ databases">
        <authorList>
            <person name="Polle J.E."/>
            <person name="Barry K."/>
            <person name="Cushman J."/>
            <person name="Schmutz J."/>
            <person name="Tran D."/>
            <person name="Hathwaick L.T."/>
            <person name="Yim W.C."/>
            <person name="Jenkins J."/>
            <person name="Mckie-Krisberg Z.M."/>
            <person name="Prochnik S."/>
            <person name="Lindquist E."/>
            <person name="Dockter R.B."/>
            <person name="Adam C."/>
            <person name="Molina H."/>
            <person name="Bunkerborg J."/>
            <person name="Jin E."/>
            <person name="Buchheim M."/>
            <person name="Magnuson J."/>
        </authorList>
    </citation>
    <scope>NUCLEOTIDE SEQUENCE</scope>
    <source>
        <strain evidence="2">CCAP 19/18</strain>
    </source>
</reference>
<dbReference type="PANTHER" id="PTHR46063">
    <property type="entry name" value="KELCH DOMAIN-CONTAINING PROTEIN"/>
    <property type="match status" value="1"/>
</dbReference>
<gene>
    <name evidence="2" type="ORF">DUNSADRAFT_13569</name>
</gene>
<name>A0ABQ7H395_DUNSA</name>
<evidence type="ECO:0000256" key="1">
    <source>
        <dbReference type="SAM" id="MobiDB-lite"/>
    </source>
</evidence>
<dbReference type="Proteomes" id="UP000815325">
    <property type="component" value="Unassembled WGS sequence"/>
</dbReference>
<feature type="compositionally biased region" description="Polar residues" evidence="1">
    <location>
        <begin position="354"/>
        <end position="368"/>
    </location>
</feature>
<comment type="caution">
    <text evidence="2">The sequence shown here is derived from an EMBL/GenBank/DDBJ whole genome shotgun (WGS) entry which is preliminary data.</text>
</comment>
<dbReference type="SUPFAM" id="SSF117281">
    <property type="entry name" value="Kelch motif"/>
    <property type="match status" value="1"/>
</dbReference>
<feature type="region of interest" description="Disordered" evidence="1">
    <location>
        <begin position="1"/>
        <end position="47"/>
    </location>
</feature>
<dbReference type="InterPro" id="IPR015915">
    <property type="entry name" value="Kelch-typ_b-propeller"/>
</dbReference>
<keyword evidence="3" id="KW-1185">Reference proteome</keyword>
<accession>A0ABQ7H395</accession>
<proteinExistence type="predicted"/>
<feature type="region of interest" description="Disordered" evidence="1">
    <location>
        <begin position="333"/>
        <end position="399"/>
    </location>
</feature>
<sequence>MGGGRDKRKKAKEKKDGPSVPKGEFKTERATAKNEEKRERRTTKKLEGNEDDIDALLAKFALEEKAKKQVTIESDCQPPGARVSTSFVAHSTPNVNEIIMFGGEMTELETGKVRVYNDLYRFDVSKQRWSKVCNPSSPAPRSAHQAVIHKGFMYVFGGEFTSPNQERFHHFKELWRLDLSSWEWDHLPSKGGPSARSGHRMALHKAKAILFGGYYDNGRDMRYYNDLWELDLGDLKWRPSRDDDDPELEHGKVVDDMWALNLTNYTWERVKKAGMAPSPRSSFAMVVHKGRAFLFGGASDNEAKDGLDLCSEFHNDLYTFNLEKRRWFATELRPSKESSGCKGAGDSSSHSSHPVASQDGSQQASTGTGKKEEDGMSPAMASLLEAGKDPKHPLFGTFP</sequence>
<evidence type="ECO:0000313" key="3">
    <source>
        <dbReference type="Proteomes" id="UP000815325"/>
    </source>
</evidence>
<evidence type="ECO:0008006" key="4">
    <source>
        <dbReference type="Google" id="ProtNLM"/>
    </source>
</evidence>
<dbReference type="PANTHER" id="PTHR46063:SF1">
    <property type="entry name" value="KELCH DOMAIN-CONTAINING PROTEIN 4"/>
    <property type="match status" value="1"/>
</dbReference>